<evidence type="ECO:0000313" key="2">
    <source>
        <dbReference type="Proteomes" id="UP001519343"/>
    </source>
</evidence>
<reference evidence="1 2" key="1">
    <citation type="submission" date="2021-03" db="EMBL/GenBank/DDBJ databases">
        <title>Genomic Encyclopedia of Type Strains, Phase IV (KMG-IV): sequencing the most valuable type-strain genomes for metagenomic binning, comparative biology and taxonomic classification.</title>
        <authorList>
            <person name="Goeker M."/>
        </authorList>
    </citation>
    <scope>NUCLEOTIDE SEQUENCE [LARGE SCALE GENOMIC DNA]</scope>
    <source>
        <strain evidence="1 2">DSM 24738</strain>
    </source>
</reference>
<evidence type="ECO:0000313" key="1">
    <source>
        <dbReference type="EMBL" id="MBP1930591.1"/>
    </source>
</evidence>
<protein>
    <submittedName>
        <fullName evidence="1">Uncharacterized protein</fullName>
    </submittedName>
</protein>
<accession>A0ABS4GK18</accession>
<sequence>MGVGSSQPNFCTLKNRLYFQIRKADFSILTPNVFYTAITHQILIREEPFRV</sequence>
<keyword evidence="2" id="KW-1185">Reference proteome</keyword>
<dbReference type="EMBL" id="JAGGKT010000001">
    <property type="protein sequence ID" value="MBP1930591.1"/>
    <property type="molecule type" value="Genomic_DNA"/>
</dbReference>
<name>A0ABS4GK18_9BACL</name>
<dbReference type="Proteomes" id="UP001519343">
    <property type="component" value="Unassembled WGS sequence"/>
</dbReference>
<proteinExistence type="predicted"/>
<comment type="caution">
    <text evidence="1">The sequence shown here is derived from an EMBL/GenBank/DDBJ whole genome shotgun (WGS) entry which is preliminary data.</text>
</comment>
<organism evidence="1 2">
    <name type="scientific">Ammoniphilus resinae</name>
    <dbReference type="NCBI Taxonomy" id="861532"/>
    <lineage>
        <taxon>Bacteria</taxon>
        <taxon>Bacillati</taxon>
        <taxon>Bacillota</taxon>
        <taxon>Bacilli</taxon>
        <taxon>Bacillales</taxon>
        <taxon>Paenibacillaceae</taxon>
        <taxon>Aneurinibacillus group</taxon>
        <taxon>Ammoniphilus</taxon>
    </lineage>
</organism>
<gene>
    <name evidence="1" type="ORF">J2Z37_000578</name>
</gene>